<dbReference type="PROSITE" id="PS51482">
    <property type="entry name" value="DEGV"/>
    <property type="match status" value="1"/>
</dbReference>
<evidence type="ECO:0000313" key="4">
    <source>
        <dbReference type="EMBL" id="EHL19200.1"/>
    </source>
</evidence>
<accession>G9XCU6</accession>
<evidence type="ECO:0000256" key="2">
    <source>
        <dbReference type="ARBA" id="ARBA00023121"/>
    </source>
</evidence>
<dbReference type="SUPFAM" id="SSF82549">
    <property type="entry name" value="DAK1/DegV-like"/>
    <property type="match status" value="1"/>
</dbReference>
<dbReference type="Proteomes" id="UP000006437">
    <property type="component" value="Unassembled WGS sequence"/>
</dbReference>
<sequence>MRDIAIVTDSTSDLPDEFIKANDIQIIPLQVNCSNKTYKDKIEITYEEIYANLDKEIPTTSLPFAQDIINVFESLKSNNIKNVVGLFLSSNLSGTYNLISQIAKDYLQYMNIKLIDTKTISMGIGHAVMQAANAVKLDKSFDEVVEIAVNTVKNTRTFFMLDTLTYLIKGGRIGKVGGVVGNILNIKPIIGVDEIDTGQYYTIKKVRGRNIALKTLNEIVQKLTDKKKECVVAIADAIAKDDRDKVYDMIKSDNNNIKDFIKTSVTPVIAVHTGPGLVGISVYCKEGLDDLRVY</sequence>
<dbReference type="InterPro" id="IPR003797">
    <property type="entry name" value="DegV"/>
</dbReference>
<keyword evidence="2" id="KW-0446">Lipid-binding</keyword>
<name>G9WZP9_9FIRM</name>
<dbReference type="HOGENOM" id="CLU_048251_4_3_9"/>
<evidence type="ECO:0000313" key="5">
    <source>
        <dbReference type="Proteomes" id="UP000003379"/>
    </source>
</evidence>
<evidence type="ECO:0008006" key="7">
    <source>
        <dbReference type="Google" id="ProtNLM"/>
    </source>
</evidence>
<gene>
    <name evidence="4" type="ORF">HMPREF9628_01673</name>
    <name evidence="3" type="ORF">HMPREF9629_01650</name>
</gene>
<protein>
    <recommendedName>
        <fullName evidence="7">DegV family protein</fullName>
    </recommendedName>
</protein>
<dbReference type="BioCyc" id="EBAC796937-HMP:GMGH-1658-MONOMER"/>
<dbReference type="Pfam" id="PF02645">
    <property type="entry name" value="DegV"/>
    <property type="match status" value="1"/>
</dbReference>
<comment type="caution">
    <text evidence="3">The sequence shown here is derived from an EMBL/GenBank/DDBJ whole genome shotgun (WGS) entry which is preliminary data.</text>
</comment>
<dbReference type="RefSeq" id="WP_009525879.1">
    <property type="nucleotide sequence ID" value="NZ_JBQMYE010000037.1"/>
</dbReference>
<evidence type="ECO:0000313" key="3">
    <source>
        <dbReference type="EMBL" id="EHL15936.1"/>
    </source>
</evidence>
<evidence type="ECO:0000256" key="1">
    <source>
        <dbReference type="ARBA" id="ARBA00003238"/>
    </source>
</evidence>
<comment type="function">
    <text evidence="1">May bind long-chain fatty acids, such as palmitate, and may play a role in lipid transport or fatty acid metabolism.</text>
</comment>
<accession>G9WZP9</accession>
<dbReference type="InterPro" id="IPR043168">
    <property type="entry name" value="DegV_C"/>
</dbReference>
<evidence type="ECO:0000313" key="6">
    <source>
        <dbReference type="Proteomes" id="UP000006437"/>
    </source>
</evidence>
<dbReference type="InterPro" id="IPR050270">
    <property type="entry name" value="DegV_domain_contain"/>
</dbReference>
<reference evidence="3 6" key="1">
    <citation type="submission" date="2011-08" db="EMBL/GenBank/DDBJ databases">
        <title>The Genome Sequence of Eubacteriaceae bacterium ACC19a.</title>
        <authorList>
            <consortium name="The Broad Institute Genome Sequencing Platform"/>
            <person name="Earl A."/>
            <person name="Ward D."/>
            <person name="Feldgarden M."/>
            <person name="Gevers D."/>
            <person name="Sizova M."/>
            <person name="Hazen A."/>
            <person name="Epstein S."/>
            <person name="Young S.K."/>
            <person name="Zeng Q."/>
            <person name="Gargeya S."/>
            <person name="Fitzgerald M."/>
            <person name="Haas B."/>
            <person name="Abouelleil A."/>
            <person name="Alvarado L."/>
            <person name="Arachchi H.M."/>
            <person name="Berlin A."/>
            <person name="Brown A."/>
            <person name="Chapman S.B."/>
            <person name="Chen Z."/>
            <person name="Dunbar C."/>
            <person name="Freedman E."/>
            <person name="Gearin G."/>
            <person name="Gellesch M."/>
            <person name="Goldberg J."/>
            <person name="Griggs A."/>
            <person name="Gujja S."/>
            <person name="Heiman D."/>
            <person name="Howarth C."/>
            <person name="Larson L."/>
            <person name="Lui A."/>
            <person name="MacDonald P.J.P."/>
            <person name="Montmayeur A."/>
            <person name="Murphy C."/>
            <person name="Neiman D."/>
            <person name="Pearson M."/>
            <person name="Priest M."/>
            <person name="Roberts A."/>
            <person name="Saif S."/>
            <person name="Shea T."/>
            <person name="Shenoy N."/>
            <person name="Sisk P."/>
            <person name="Stolte C."/>
            <person name="Sykes S."/>
            <person name="Wortman J."/>
            <person name="Nusbaum C."/>
            <person name="Birren B."/>
        </authorList>
    </citation>
    <scope>NUCLEOTIDE SEQUENCE [LARGE SCALE GENOMIC DNA]</scope>
    <source>
        <strain evidence="3 6">ACC19a</strain>
    </source>
</reference>
<dbReference type="NCBIfam" id="TIGR00762">
    <property type="entry name" value="DegV"/>
    <property type="match status" value="1"/>
</dbReference>
<reference evidence="4 5" key="2">
    <citation type="submission" date="2011-08" db="EMBL/GenBank/DDBJ databases">
        <title>The Genome Sequence of Eubacteriaceae bacterium CM5.</title>
        <authorList>
            <consortium name="The Broad Institute Genome Sequencing Platform"/>
            <person name="Earl A."/>
            <person name="Ward D."/>
            <person name="Feldgarden M."/>
            <person name="Gevers D."/>
            <person name="Sizova M."/>
            <person name="Hazen A."/>
            <person name="Epstein S."/>
            <person name="Young S.K."/>
            <person name="Zeng Q."/>
            <person name="Gargeya S."/>
            <person name="Fitzgerald M."/>
            <person name="Haas B."/>
            <person name="Abouelleil A."/>
            <person name="Alvarado L."/>
            <person name="Arachchi H.M."/>
            <person name="Berlin A."/>
            <person name="Brown A."/>
            <person name="Chapman S.B."/>
            <person name="Chen Z."/>
            <person name="Dunbar C."/>
            <person name="Freedman E."/>
            <person name="Gearin G."/>
            <person name="Gellesch M."/>
            <person name="Goldberg J."/>
            <person name="Griggs A."/>
            <person name="Gujja S."/>
            <person name="Heiman D."/>
            <person name="Howarth C."/>
            <person name="Larson L."/>
            <person name="Lui A."/>
            <person name="MacDonald P.J.P."/>
            <person name="Montmayeur A."/>
            <person name="Murphy C."/>
            <person name="Neiman D."/>
            <person name="Pearson M."/>
            <person name="Priest M."/>
            <person name="Roberts A."/>
            <person name="Saif S."/>
            <person name="Shea T."/>
            <person name="Shenoy N."/>
            <person name="Sisk P."/>
            <person name="Stolte C."/>
            <person name="Sykes S."/>
            <person name="Wortman J."/>
            <person name="Nusbaum C."/>
            <person name="Birren B."/>
        </authorList>
    </citation>
    <scope>NUCLEOTIDE SEQUENCE [LARGE SCALE GENOMIC DNA]</scope>
    <source>
        <strain evidence="4 5">CM5</strain>
    </source>
</reference>
<dbReference type="Proteomes" id="UP000003379">
    <property type="component" value="Unassembled WGS sequence"/>
</dbReference>
<dbReference type="STRING" id="796937.HMPREF9630_01423"/>
<proteinExistence type="predicted"/>
<dbReference type="EMBL" id="AFZE01000008">
    <property type="protein sequence ID" value="EHL15936.1"/>
    <property type="molecule type" value="Genomic_DNA"/>
</dbReference>
<dbReference type="PANTHER" id="PTHR33434:SF3">
    <property type="entry name" value="DEGV DOMAIN-CONTAINING PROTEIN YITS"/>
    <property type="match status" value="1"/>
</dbReference>
<dbReference type="PANTHER" id="PTHR33434">
    <property type="entry name" value="DEGV DOMAIN-CONTAINING PROTEIN DR_1986-RELATED"/>
    <property type="match status" value="1"/>
</dbReference>
<organism evidence="3 6">
    <name type="scientific">Peptoanaerobacter stomatis</name>
    <dbReference type="NCBI Taxonomy" id="796937"/>
    <lineage>
        <taxon>Bacteria</taxon>
        <taxon>Bacillati</taxon>
        <taxon>Bacillota</taxon>
        <taxon>Clostridia</taxon>
        <taxon>Peptostreptococcales</taxon>
        <taxon>Filifactoraceae</taxon>
        <taxon>Peptoanaerobacter</taxon>
    </lineage>
</organism>
<dbReference type="Gene3D" id="3.40.50.10170">
    <property type="match status" value="1"/>
</dbReference>
<dbReference type="EMBL" id="AFZG01000026">
    <property type="protein sequence ID" value="EHL19200.1"/>
    <property type="molecule type" value="Genomic_DNA"/>
</dbReference>
<dbReference type="Gene3D" id="3.30.1180.10">
    <property type="match status" value="1"/>
</dbReference>
<dbReference type="GO" id="GO:0008289">
    <property type="term" value="F:lipid binding"/>
    <property type="evidence" value="ECO:0007669"/>
    <property type="project" value="UniProtKB-KW"/>
</dbReference>
<dbReference type="AlphaFoldDB" id="G9WZP9"/>